<protein>
    <submittedName>
        <fullName evidence="3">Uncharacterized protein</fullName>
    </submittedName>
</protein>
<feature type="region of interest" description="Disordered" evidence="1">
    <location>
        <begin position="119"/>
        <end position="145"/>
    </location>
</feature>
<gene>
    <name evidence="2" type="ORF">CCAE0312_LOCUS10197</name>
    <name evidence="3" type="ORF">CCAE0312_LOCUS10198</name>
</gene>
<organism evidence="3">
    <name type="scientific">Compsopogon caeruleus</name>
    <dbReference type="NCBI Taxonomy" id="31354"/>
    <lineage>
        <taxon>Eukaryota</taxon>
        <taxon>Rhodophyta</taxon>
        <taxon>Compsopogonophyceae</taxon>
        <taxon>Compsopogonales</taxon>
        <taxon>Compsopogonaceae</taxon>
        <taxon>Compsopogon</taxon>
    </lineage>
</organism>
<evidence type="ECO:0000313" key="2">
    <source>
        <dbReference type="EMBL" id="CAD9238095.1"/>
    </source>
</evidence>
<reference evidence="3" key="1">
    <citation type="submission" date="2021-01" db="EMBL/GenBank/DDBJ databases">
        <authorList>
            <person name="Corre E."/>
            <person name="Pelletier E."/>
            <person name="Niang G."/>
            <person name="Scheremetjew M."/>
            <person name="Finn R."/>
            <person name="Kale V."/>
            <person name="Holt S."/>
            <person name="Cochrane G."/>
            <person name="Meng A."/>
            <person name="Brown T."/>
            <person name="Cohen L."/>
        </authorList>
    </citation>
    <scope>NUCLEOTIDE SEQUENCE</scope>
    <source>
        <strain evidence="3">SAG 36.94</strain>
    </source>
</reference>
<dbReference type="EMBL" id="HBGH01018341">
    <property type="protein sequence ID" value="CAD9238096.1"/>
    <property type="molecule type" value="Transcribed_RNA"/>
</dbReference>
<evidence type="ECO:0000256" key="1">
    <source>
        <dbReference type="SAM" id="MobiDB-lite"/>
    </source>
</evidence>
<dbReference type="AlphaFoldDB" id="A0A6T6DHH9"/>
<accession>A0A6T6DHH9</accession>
<evidence type="ECO:0000313" key="3">
    <source>
        <dbReference type="EMBL" id="CAD9238096.1"/>
    </source>
</evidence>
<proteinExistence type="predicted"/>
<sequence length="248" mass="28015">MAVFDIRYHLTTVEQCLNDSLARQEEIAGRQRKDNRVISVNLRERLRKLCEDDVPRVQNSLAQLEKEADHVCWPGSSRLDKLPSSAVSVADESVLEFGRHALRERELANCYGRSATGLTAGEHDIDDRKTTKPNEGDSLTHGNEIEGHKAMQNDCLISKKTITKALHRRLPRNLRSKLSLEEASSLYQKLWGLMAPKNLKLSTEDLINMLGAPVTTDHLHALRGLNVLRILPTIDKWALAELNQRKSN</sequence>
<feature type="compositionally biased region" description="Basic and acidic residues" evidence="1">
    <location>
        <begin position="121"/>
        <end position="135"/>
    </location>
</feature>
<dbReference type="EMBL" id="HBGH01018340">
    <property type="protein sequence ID" value="CAD9238095.1"/>
    <property type="molecule type" value="Transcribed_RNA"/>
</dbReference>
<name>A0A6T6DHH9_9RHOD</name>